<dbReference type="InterPro" id="IPR009057">
    <property type="entry name" value="Homeodomain-like_sf"/>
</dbReference>
<keyword evidence="3" id="KW-0963">Cytoplasm</keyword>
<evidence type="ECO:0000256" key="6">
    <source>
        <dbReference type="ARBA" id="ARBA00022843"/>
    </source>
</evidence>
<dbReference type="GO" id="GO:0006355">
    <property type="term" value="P:regulation of DNA-templated transcription"/>
    <property type="evidence" value="ECO:0007669"/>
    <property type="project" value="InterPro"/>
</dbReference>
<dbReference type="GO" id="GO:0051301">
    <property type="term" value="P:cell division"/>
    <property type="evidence" value="ECO:0007669"/>
    <property type="project" value="UniProtKB-KW"/>
</dbReference>
<dbReference type="NCBIfam" id="NF033545">
    <property type="entry name" value="transpos_IS630"/>
    <property type="match status" value="1"/>
</dbReference>
<evidence type="ECO:0000256" key="5">
    <source>
        <dbReference type="ARBA" id="ARBA00022553"/>
    </source>
</evidence>
<evidence type="ECO:0000259" key="12">
    <source>
        <dbReference type="Pfam" id="PF10497"/>
    </source>
</evidence>
<feature type="compositionally biased region" description="Basic and acidic residues" evidence="10">
    <location>
        <begin position="633"/>
        <end position="667"/>
    </location>
</feature>
<comment type="caution">
    <text evidence="15">The sequence shown here is derived from an EMBL/GenBank/DDBJ whole genome shotgun (WGS) entry which is preliminary data.</text>
</comment>
<keyword evidence="15" id="KW-0131">Cell cycle</keyword>
<feature type="compositionally biased region" description="Basic residues" evidence="10">
    <location>
        <begin position="622"/>
        <end position="632"/>
    </location>
</feature>
<evidence type="ECO:0000313" key="16">
    <source>
        <dbReference type="Proteomes" id="UP001205998"/>
    </source>
</evidence>
<accession>A0AAD5ASX3</accession>
<dbReference type="AlphaFoldDB" id="A0AAD5ASX3"/>
<gene>
    <name evidence="15" type="ORF">C0J50_18618</name>
</gene>
<dbReference type="GO" id="GO:0015074">
    <property type="term" value="P:DNA integration"/>
    <property type="evidence" value="ECO:0007669"/>
    <property type="project" value="InterPro"/>
</dbReference>
<evidence type="ECO:0000256" key="2">
    <source>
        <dbReference type="ARBA" id="ARBA00004496"/>
    </source>
</evidence>
<dbReference type="InterPro" id="IPR036397">
    <property type="entry name" value="RNaseH_sf"/>
</dbReference>
<feature type="compositionally biased region" description="Basic and acidic residues" evidence="10">
    <location>
        <begin position="212"/>
        <end position="222"/>
    </location>
</feature>
<dbReference type="PANTHER" id="PTHR31169:SF4">
    <property type="entry name" value="CELL DIVISION CYCLE-ASSOCIATED 7-LIKE PROTEIN"/>
    <property type="match status" value="1"/>
</dbReference>
<dbReference type="Pfam" id="PF10497">
    <property type="entry name" value="zf-4CXXC_R1"/>
    <property type="match status" value="1"/>
</dbReference>
<name>A0AAD5ASX3_SILAS</name>
<dbReference type="EMBL" id="MU551628">
    <property type="protein sequence ID" value="KAI5621861.1"/>
    <property type="molecule type" value="Genomic_DNA"/>
</dbReference>
<dbReference type="GO" id="GO:0003677">
    <property type="term" value="F:DNA binding"/>
    <property type="evidence" value="ECO:0007669"/>
    <property type="project" value="InterPro"/>
</dbReference>
<dbReference type="PANTHER" id="PTHR31169">
    <property type="entry name" value="OS05G0300700 PROTEIN"/>
    <property type="match status" value="1"/>
</dbReference>
<sequence>MCQVKKTGVIQYLETYVCNNEGPSDEEEFLGFEGASSGQFSEESRDSLHSQTSWKPVLRFRSKFITDELAQVFMDTDSEEEFEGFGKAESSLLNSWMSPMVLRFRSKFITDELAQVFMDTDSEEEFEGFGKAESSLLNSWMSPMDCEPEEDSDDIGFYSDDDDDDDLVSAKRRSSGLCVAFRFPAKKSSQPVERSRKRRRGGADPPAAQKNRKVEKSSRVPDSDSEEEEKEEDKREKVKLTEADVQILSQRAKNIQENKAMLAKLFADLTSLPDLSEKTTPMTFTGVVTNMVRSREWSRKTREQVITLHKKGNSYKKIAKMLNIPRDTIGSIIRKFKAKGTAKTLPGRSRKKMLTSTAVRYLKRRVEKSPCVTAEELRKDLSDVGTEVSAQTIRRTLRNEGLHARTPRRTPLLSPKNKKSRLQYVKSHVDKPQKFWDSVLWTDETKLELLGPMDQRNVWRRKNKAYEEKNTLPTVKHVGGSIMLWGCFALAGTGKLQHVQGTLNFLQYQEILDDNVMQSVTNLRLGRRWTFQQDNDPKHTSKSTRAWLQIKGWNILKWPSQSPDLNPIENLWWDLKKAVVVRKPKNVTELEAFAHDEWAKIPVDRCKTLVSSYASRLKAVITKKKKPQTPRKRLSEVQGERRNPSRKARPPEHFGIEQEPVESTKPRKSVEFDLKKLMEIDEELRVNRDTPRRKFRKRSSLRMPEDITEEELDNVADRAKDKILDKENGSTCHQCRQKTLDTKTECRNPYCQGVKGQFCGPCLRNRYGEDVRKALLDPTWECPLCRGICNCSLCRKRDGRCATGALTHLAKYYGYNNVKEYLESGAGVGDVVLVPESLLRLRENVQEGEVLTLYHHDLEKRWFPNYRKAKSPISKGLFASPVLV</sequence>
<evidence type="ECO:0000256" key="3">
    <source>
        <dbReference type="ARBA" id="ARBA00022490"/>
    </source>
</evidence>
<dbReference type="InterPro" id="IPR002492">
    <property type="entry name" value="Transposase_Tc1-like"/>
</dbReference>
<keyword evidence="5" id="KW-0597">Phosphoprotein</keyword>
<evidence type="ECO:0000256" key="1">
    <source>
        <dbReference type="ARBA" id="ARBA00004123"/>
    </source>
</evidence>
<proteinExistence type="predicted"/>
<evidence type="ECO:0000259" key="11">
    <source>
        <dbReference type="Pfam" id="PF01498"/>
    </source>
</evidence>
<evidence type="ECO:0000256" key="4">
    <source>
        <dbReference type="ARBA" id="ARBA00022499"/>
    </source>
</evidence>
<dbReference type="InterPro" id="IPR057667">
    <property type="entry name" value="HTH_SB"/>
</dbReference>
<evidence type="ECO:0000256" key="8">
    <source>
        <dbReference type="ARBA" id="ARBA00023163"/>
    </source>
</evidence>
<evidence type="ECO:0000256" key="9">
    <source>
        <dbReference type="ARBA" id="ARBA00023242"/>
    </source>
</evidence>
<feature type="region of interest" description="Disordered" evidence="10">
    <location>
        <begin position="188"/>
        <end position="238"/>
    </location>
</feature>
<dbReference type="GO" id="GO:0005634">
    <property type="term" value="C:nucleus"/>
    <property type="evidence" value="ECO:0007669"/>
    <property type="project" value="UniProtKB-SubCell"/>
</dbReference>
<evidence type="ECO:0000313" key="15">
    <source>
        <dbReference type="EMBL" id="KAI5621861.1"/>
    </source>
</evidence>
<reference evidence="15" key="1">
    <citation type="submission" date="2018-07" db="EMBL/GenBank/DDBJ databases">
        <title>Comparative genomics of catfishes provides insights into carnivory and benthic adaptation.</title>
        <authorList>
            <person name="Zhang Y."/>
            <person name="Wang D."/>
            <person name="Peng Z."/>
            <person name="Zheng S."/>
            <person name="Shao F."/>
            <person name="Tao W."/>
        </authorList>
    </citation>
    <scope>NUCLEOTIDE SEQUENCE</scope>
    <source>
        <strain evidence="15">Chongqing</strain>
    </source>
</reference>
<keyword evidence="15" id="KW-0132">Cell division</keyword>
<dbReference type="GO" id="GO:0005737">
    <property type="term" value="C:cytoplasm"/>
    <property type="evidence" value="ECO:0007669"/>
    <property type="project" value="UniProtKB-SubCell"/>
</dbReference>
<protein>
    <submittedName>
        <fullName evidence="15">Cell division cycle-associated 7-like protein</fullName>
    </submittedName>
</protein>
<keyword evidence="9" id="KW-0539">Nucleus</keyword>
<organism evidence="15 16">
    <name type="scientific">Silurus asotus</name>
    <name type="common">Amur catfish</name>
    <name type="synonym">Parasilurus asotus</name>
    <dbReference type="NCBI Taxonomy" id="30991"/>
    <lineage>
        <taxon>Eukaryota</taxon>
        <taxon>Metazoa</taxon>
        <taxon>Chordata</taxon>
        <taxon>Craniata</taxon>
        <taxon>Vertebrata</taxon>
        <taxon>Euteleostomi</taxon>
        <taxon>Actinopterygii</taxon>
        <taxon>Neopterygii</taxon>
        <taxon>Teleostei</taxon>
        <taxon>Ostariophysi</taxon>
        <taxon>Siluriformes</taxon>
        <taxon>Siluridae</taxon>
        <taxon>Silurus</taxon>
    </lineage>
</organism>
<dbReference type="InterPro" id="IPR018866">
    <property type="entry name" value="Znf-4CXXC_R1"/>
</dbReference>
<dbReference type="Pfam" id="PF13358">
    <property type="entry name" value="DDE_3"/>
    <property type="match status" value="1"/>
</dbReference>
<evidence type="ECO:0000256" key="7">
    <source>
        <dbReference type="ARBA" id="ARBA00023015"/>
    </source>
</evidence>
<feature type="region of interest" description="Disordered" evidence="10">
    <location>
        <begin position="622"/>
        <end position="667"/>
    </location>
</feature>
<evidence type="ECO:0000256" key="10">
    <source>
        <dbReference type="SAM" id="MobiDB-lite"/>
    </source>
</evidence>
<keyword evidence="4" id="KW-1017">Isopeptide bond</keyword>
<dbReference type="InterPro" id="IPR038717">
    <property type="entry name" value="Tc1-like_DDE_dom"/>
</dbReference>
<evidence type="ECO:0000259" key="13">
    <source>
        <dbReference type="Pfam" id="PF13358"/>
    </source>
</evidence>
<feature type="domain" description="Sleeping Beauty transposase HTH" evidence="14">
    <location>
        <begin position="291"/>
        <end position="341"/>
    </location>
</feature>
<comment type="subcellular location">
    <subcellularLocation>
        <location evidence="2">Cytoplasm</location>
    </subcellularLocation>
    <subcellularLocation>
        <location evidence="1">Nucleus</location>
    </subcellularLocation>
</comment>
<dbReference type="Gene3D" id="3.30.420.10">
    <property type="entry name" value="Ribonuclease H-like superfamily/Ribonuclease H"/>
    <property type="match status" value="1"/>
</dbReference>
<dbReference type="Gene3D" id="1.10.10.10">
    <property type="entry name" value="Winged helix-like DNA-binding domain superfamily/Winged helix DNA-binding domain"/>
    <property type="match status" value="1"/>
</dbReference>
<evidence type="ECO:0000259" key="14">
    <source>
        <dbReference type="Pfam" id="PF25787"/>
    </source>
</evidence>
<keyword evidence="7" id="KW-0805">Transcription regulation</keyword>
<dbReference type="InterPro" id="IPR036388">
    <property type="entry name" value="WH-like_DNA-bd_sf"/>
</dbReference>
<feature type="domain" description="Zinc-finger" evidence="12">
    <location>
        <begin position="725"/>
        <end position="822"/>
    </location>
</feature>
<dbReference type="GO" id="GO:0006313">
    <property type="term" value="P:DNA transposition"/>
    <property type="evidence" value="ECO:0007669"/>
    <property type="project" value="InterPro"/>
</dbReference>
<feature type="region of interest" description="Disordered" evidence="10">
    <location>
        <begin position="141"/>
        <end position="162"/>
    </location>
</feature>
<dbReference type="Pfam" id="PF01498">
    <property type="entry name" value="HTH_Tnp_Tc3_2"/>
    <property type="match status" value="1"/>
</dbReference>
<dbReference type="Proteomes" id="UP001205998">
    <property type="component" value="Unassembled WGS sequence"/>
</dbReference>
<feature type="domain" description="Tc1-like transposase DDE" evidence="13">
    <location>
        <begin position="439"/>
        <end position="590"/>
    </location>
</feature>
<keyword evidence="6" id="KW-0832">Ubl conjugation</keyword>
<feature type="compositionally biased region" description="Acidic residues" evidence="10">
    <location>
        <begin position="146"/>
        <end position="162"/>
    </location>
</feature>
<feature type="domain" description="Transposase Tc1-like" evidence="11">
    <location>
        <begin position="360"/>
        <end position="430"/>
    </location>
</feature>
<keyword evidence="16" id="KW-1185">Reference proteome</keyword>
<keyword evidence="8" id="KW-0804">Transcription</keyword>
<dbReference type="InterPro" id="IPR040221">
    <property type="entry name" value="CDCA7/CDA7L"/>
</dbReference>
<dbReference type="Pfam" id="PF25787">
    <property type="entry name" value="HTH_SB"/>
    <property type="match status" value="1"/>
</dbReference>
<dbReference type="SUPFAM" id="SSF46689">
    <property type="entry name" value="Homeodomain-like"/>
    <property type="match status" value="1"/>
</dbReference>
<dbReference type="InterPro" id="IPR047655">
    <property type="entry name" value="Transpos_IS630-like"/>
</dbReference>